<evidence type="ECO:0000313" key="2">
    <source>
        <dbReference type="EMBL" id="MFC4557344.1"/>
    </source>
</evidence>
<protein>
    <submittedName>
        <fullName evidence="2">Cytochrome c oxidase subunit 2A</fullName>
    </submittedName>
</protein>
<organism evidence="2 3">
    <name type="scientific">Virgibacillus kekensis</name>
    <dbReference type="NCBI Taxonomy" id="202261"/>
    <lineage>
        <taxon>Bacteria</taxon>
        <taxon>Bacillati</taxon>
        <taxon>Bacillota</taxon>
        <taxon>Bacilli</taxon>
        <taxon>Bacillales</taxon>
        <taxon>Bacillaceae</taxon>
        <taxon>Virgibacillus</taxon>
    </lineage>
</organism>
<dbReference type="EMBL" id="JBHSFU010000003">
    <property type="protein sequence ID" value="MFC4557344.1"/>
    <property type="molecule type" value="Genomic_DNA"/>
</dbReference>
<dbReference type="RefSeq" id="WP_390293290.1">
    <property type="nucleotide sequence ID" value="NZ_JBHSFU010000003.1"/>
</dbReference>
<keyword evidence="1" id="KW-1133">Transmembrane helix</keyword>
<reference evidence="3" key="1">
    <citation type="journal article" date="2019" name="Int. J. Syst. Evol. Microbiol.">
        <title>The Global Catalogue of Microorganisms (GCM) 10K type strain sequencing project: providing services to taxonomists for standard genome sequencing and annotation.</title>
        <authorList>
            <consortium name="The Broad Institute Genomics Platform"/>
            <consortium name="The Broad Institute Genome Sequencing Center for Infectious Disease"/>
            <person name="Wu L."/>
            <person name="Ma J."/>
        </authorList>
    </citation>
    <scope>NUCLEOTIDE SEQUENCE [LARGE SCALE GENOMIC DNA]</scope>
    <source>
        <strain evidence="3">CGMCC 4.7426</strain>
    </source>
</reference>
<evidence type="ECO:0000256" key="1">
    <source>
        <dbReference type="SAM" id="Phobius"/>
    </source>
</evidence>
<sequence>MADIHYKNEEKFKEKNNPDLKWVFVSVMLIGLCVLASWFGVYSLFTML</sequence>
<dbReference type="Proteomes" id="UP001595989">
    <property type="component" value="Unassembled WGS sequence"/>
</dbReference>
<evidence type="ECO:0000313" key="3">
    <source>
        <dbReference type="Proteomes" id="UP001595989"/>
    </source>
</evidence>
<proteinExistence type="predicted"/>
<gene>
    <name evidence="2" type="ORF">ACFO3D_03870</name>
</gene>
<feature type="transmembrane region" description="Helical" evidence="1">
    <location>
        <begin position="20"/>
        <end position="45"/>
    </location>
</feature>
<accession>A0ABV9DHR5</accession>
<keyword evidence="1" id="KW-0472">Membrane</keyword>
<name>A0ABV9DHR5_9BACI</name>
<keyword evidence="3" id="KW-1185">Reference proteome</keyword>
<comment type="caution">
    <text evidence="2">The sequence shown here is derived from an EMBL/GenBank/DDBJ whole genome shotgun (WGS) entry which is preliminary data.</text>
</comment>
<keyword evidence="1" id="KW-0812">Transmembrane</keyword>